<reference evidence="2 3" key="1">
    <citation type="submission" date="2013-03" db="EMBL/GenBank/DDBJ databases">
        <title>The Genome Sequence of Exophiala aquamarina CBS 119918.</title>
        <authorList>
            <consortium name="The Broad Institute Genomics Platform"/>
            <person name="Cuomo C."/>
            <person name="de Hoog S."/>
            <person name="Gorbushina A."/>
            <person name="Walker B."/>
            <person name="Young S.K."/>
            <person name="Zeng Q."/>
            <person name="Gargeya S."/>
            <person name="Fitzgerald M."/>
            <person name="Haas B."/>
            <person name="Abouelleil A."/>
            <person name="Allen A.W."/>
            <person name="Alvarado L."/>
            <person name="Arachchi H.M."/>
            <person name="Berlin A.M."/>
            <person name="Chapman S.B."/>
            <person name="Gainer-Dewar J."/>
            <person name="Goldberg J."/>
            <person name="Griggs A."/>
            <person name="Gujja S."/>
            <person name="Hansen M."/>
            <person name="Howarth C."/>
            <person name="Imamovic A."/>
            <person name="Ireland A."/>
            <person name="Larimer J."/>
            <person name="McCowan C."/>
            <person name="Murphy C."/>
            <person name="Pearson M."/>
            <person name="Poon T.W."/>
            <person name="Priest M."/>
            <person name="Roberts A."/>
            <person name="Saif S."/>
            <person name="Shea T."/>
            <person name="Sisk P."/>
            <person name="Sykes S."/>
            <person name="Wortman J."/>
            <person name="Nusbaum C."/>
            <person name="Birren B."/>
        </authorList>
    </citation>
    <scope>NUCLEOTIDE SEQUENCE [LARGE SCALE GENOMIC DNA]</scope>
    <source>
        <strain evidence="2 3">CBS 119918</strain>
    </source>
</reference>
<keyword evidence="1" id="KW-0472">Membrane</keyword>
<feature type="transmembrane region" description="Helical" evidence="1">
    <location>
        <begin position="32"/>
        <end position="57"/>
    </location>
</feature>
<proteinExistence type="predicted"/>
<keyword evidence="1" id="KW-1133">Transmembrane helix</keyword>
<dbReference type="RefSeq" id="XP_013255739.1">
    <property type="nucleotide sequence ID" value="XM_013400285.1"/>
</dbReference>
<accession>A0A072NZ34</accession>
<keyword evidence="1" id="KW-0812">Transmembrane</keyword>
<feature type="non-terminal residue" evidence="2">
    <location>
        <position position="1"/>
    </location>
</feature>
<name>A0A072NZ34_9EURO</name>
<organism evidence="2 3">
    <name type="scientific">Exophiala aquamarina CBS 119918</name>
    <dbReference type="NCBI Taxonomy" id="1182545"/>
    <lineage>
        <taxon>Eukaryota</taxon>
        <taxon>Fungi</taxon>
        <taxon>Dikarya</taxon>
        <taxon>Ascomycota</taxon>
        <taxon>Pezizomycotina</taxon>
        <taxon>Eurotiomycetes</taxon>
        <taxon>Chaetothyriomycetidae</taxon>
        <taxon>Chaetothyriales</taxon>
        <taxon>Herpotrichiellaceae</taxon>
        <taxon>Exophiala</taxon>
    </lineage>
</organism>
<comment type="caution">
    <text evidence="2">The sequence shown here is derived from an EMBL/GenBank/DDBJ whole genome shotgun (WGS) entry which is preliminary data.</text>
</comment>
<dbReference type="VEuPathDB" id="FungiDB:A1O9_10597"/>
<dbReference type="HOGENOM" id="CLU_2928930_0_0_1"/>
<dbReference type="STRING" id="1182545.A0A072NZ34"/>
<dbReference type="EMBL" id="AMGV01000014">
    <property type="protein sequence ID" value="KEF53149.1"/>
    <property type="molecule type" value="Genomic_DNA"/>
</dbReference>
<evidence type="ECO:0000313" key="2">
    <source>
        <dbReference type="EMBL" id="KEF53149.1"/>
    </source>
</evidence>
<protein>
    <submittedName>
        <fullName evidence="2">Uncharacterized protein</fullName>
    </submittedName>
</protein>
<dbReference type="Proteomes" id="UP000027920">
    <property type="component" value="Unassembled WGS sequence"/>
</dbReference>
<dbReference type="AlphaFoldDB" id="A0A072NZ34"/>
<feature type="transmembrane region" description="Helical" evidence="1">
    <location>
        <begin position="7"/>
        <end position="26"/>
    </location>
</feature>
<evidence type="ECO:0000256" key="1">
    <source>
        <dbReference type="SAM" id="Phobius"/>
    </source>
</evidence>
<gene>
    <name evidence="2" type="ORF">A1O9_10597</name>
</gene>
<dbReference type="GeneID" id="25285501"/>
<sequence length="61" mass="7171">YIYNESINIYSYLIPAVFFLLGEYIYSRVTSADFITFSIFIFTTVTYLSLSATYYTLINYS</sequence>
<keyword evidence="3" id="KW-1185">Reference proteome</keyword>
<evidence type="ECO:0000313" key="3">
    <source>
        <dbReference type="Proteomes" id="UP000027920"/>
    </source>
</evidence>